<reference evidence="8 9" key="1">
    <citation type="journal article" date="2015" name="Genome Announc.">
        <title>Expanding the biotechnology potential of lactobacilli through comparative genomics of 213 strains and associated genera.</title>
        <authorList>
            <person name="Sun Z."/>
            <person name="Harris H.M."/>
            <person name="McCann A."/>
            <person name="Guo C."/>
            <person name="Argimon S."/>
            <person name="Zhang W."/>
            <person name="Yang X."/>
            <person name="Jeffery I.B."/>
            <person name="Cooney J.C."/>
            <person name="Kagawa T.F."/>
            <person name="Liu W."/>
            <person name="Song Y."/>
            <person name="Salvetti E."/>
            <person name="Wrobel A."/>
            <person name="Rasinkangas P."/>
            <person name="Parkhill J."/>
            <person name="Rea M.C."/>
            <person name="O'Sullivan O."/>
            <person name="Ritari J."/>
            <person name="Douillard F.P."/>
            <person name="Paul Ross R."/>
            <person name="Yang R."/>
            <person name="Briner A.E."/>
            <person name="Felis G.E."/>
            <person name="de Vos W.M."/>
            <person name="Barrangou R."/>
            <person name="Klaenhammer T.R."/>
            <person name="Caufield P.W."/>
            <person name="Cui Y."/>
            <person name="Zhang H."/>
            <person name="O'Toole P.W."/>
        </authorList>
    </citation>
    <scope>NUCLEOTIDE SEQUENCE [LARGE SCALE GENOMIC DNA]</scope>
    <source>
        <strain evidence="8 9">DSM 19906</strain>
    </source>
</reference>
<sequence length="579" mass="66132">MLTLLIGIIVVVGACYLGFVFYQRRTIKMATNVYENKRDLNKIPLDDEFALAKKLNLTGESQKKYDQLYNKYQHYKNQLLPSIDEGISAVKEDGKGINFIKTKNDWQHANQAIETANSELKEIQAGLAQLYDLNKQHHLALEELEKKYKRLREELLNKNKSFGPSIDALEKKLADIEGTFDEFTQLTKSGDPNSAEEVLTDLNSATSELESYMARIPKLNASLSTEFNAQISEIQAGYKQLKAKHYNFPNDQFAQTISSLHDQIKGSLKQLENLQIDVAAKTVEDVANSIDKLYDALDLELQSRSPVEKNTKVIGDYIAHVRRQNSDLALQLENLNKSYVLNHQEIENNHQYDQQIATIEKQYADQTKAIQEGTAVFSSINHAQQKMMKDLGQIESLQKDLFQSTVQLHQREKEARSSLAKFDLEMRNKKRRIDNRNLPGLADDYQDAFASVVREINHLDDAINQPQIDMDDISKQVIIIQSDMDTLDDRTNKLIDDATLAEQTIQYANRFVGSNPEIAAASKQAQRYFDQKYDYEKSLATISAALEKQSAGLFTKIRDDYFASKKRHRAKDSKNEAER</sequence>
<keyword evidence="6" id="KW-1003">Cell membrane</keyword>
<dbReference type="Proteomes" id="UP000051439">
    <property type="component" value="Unassembled WGS sequence"/>
</dbReference>
<evidence type="ECO:0000313" key="8">
    <source>
        <dbReference type="EMBL" id="KRL21796.1"/>
    </source>
</evidence>
<feature type="topological domain" description="Extracellular" evidence="6">
    <location>
        <begin position="1"/>
        <end position="3"/>
    </location>
</feature>
<keyword evidence="3 6" id="KW-0175">Coiled coil</keyword>
<accession>A0A0R1NU26</accession>
<comment type="similarity">
    <text evidence="6">Belongs to the EzrA family.</text>
</comment>
<feature type="topological domain" description="Cytoplasmic" evidence="6">
    <location>
        <begin position="23"/>
        <end position="579"/>
    </location>
</feature>
<organism evidence="8 9">
    <name type="scientific">Lentilactobacillus kisonensis DSM 19906 = JCM 15041</name>
    <dbReference type="NCBI Taxonomy" id="1423766"/>
    <lineage>
        <taxon>Bacteria</taxon>
        <taxon>Bacillati</taxon>
        <taxon>Bacillota</taxon>
        <taxon>Bacilli</taxon>
        <taxon>Lactobacillales</taxon>
        <taxon>Lactobacillaceae</taxon>
        <taxon>Lentilactobacillus</taxon>
    </lineage>
</organism>
<keyword evidence="5 6" id="KW-0717">Septation</keyword>
<name>A0A0R1NU26_9LACO</name>
<keyword evidence="9" id="KW-1185">Reference proteome</keyword>
<proteinExistence type="inferred from homology"/>
<dbReference type="HAMAP" id="MF_00728">
    <property type="entry name" value="EzrA"/>
    <property type="match status" value="1"/>
</dbReference>
<evidence type="ECO:0000256" key="5">
    <source>
        <dbReference type="ARBA" id="ARBA00023210"/>
    </source>
</evidence>
<gene>
    <name evidence="6" type="primary">ezrA</name>
    <name evidence="8" type="ORF">FC98_GL000545</name>
</gene>
<evidence type="ECO:0000256" key="4">
    <source>
        <dbReference type="ARBA" id="ARBA00023136"/>
    </source>
</evidence>
<keyword evidence="1 6" id="KW-0812">Transmembrane</keyword>
<evidence type="ECO:0000256" key="1">
    <source>
        <dbReference type="ARBA" id="ARBA00022692"/>
    </source>
</evidence>
<dbReference type="InterPro" id="IPR010379">
    <property type="entry name" value="EzrA"/>
</dbReference>
<dbReference type="EMBL" id="AZEB01000012">
    <property type="protein sequence ID" value="KRL21796.1"/>
    <property type="molecule type" value="Genomic_DNA"/>
</dbReference>
<dbReference type="GO" id="GO:0005886">
    <property type="term" value="C:plasma membrane"/>
    <property type="evidence" value="ECO:0007669"/>
    <property type="project" value="UniProtKB-SubCell"/>
</dbReference>
<dbReference type="GO" id="GO:0000917">
    <property type="term" value="P:division septum assembly"/>
    <property type="evidence" value="ECO:0007669"/>
    <property type="project" value="UniProtKB-KW"/>
</dbReference>
<dbReference type="RefSeq" id="WP_008858010.1">
    <property type="nucleotide sequence ID" value="NZ_AZEB01000012.1"/>
</dbReference>
<comment type="subcellular location">
    <subcellularLocation>
        <location evidence="6">Cell membrane</location>
        <topology evidence="6">Single-pass membrane protein</topology>
    </subcellularLocation>
    <text evidence="6">Colocalized with FtsZ to the nascent septal site.</text>
</comment>
<keyword evidence="4 6" id="KW-0472">Membrane</keyword>
<feature type="transmembrane region" description="Helical" evidence="7">
    <location>
        <begin position="6"/>
        <end position="22"/>
    </location>
</feature>
<comment type="function">
    <text evidence="6">Negative regulator of FtsZ ring formation; modulates the frequency and position of FtsZ ring formation. Inhibits FtsZ ring formation at polar sites. Interacts either with FtsZ or with one of its binding partners to promote depolymerization.</text>
</comment>
<evidence type="ECO:0000256" key="6">
    <source>
        <dbReference type="HAMAP-Rule" id="MF_00728"/>
    </source>
</evidence>
<dbReference type="NCBIfam" id="NF003409">
    <property type="entry name" value="PRK04778.1-3"/>
    <property type="match status" value="1"/>
</dbReference>
<evidence type="ECO:0000313" key="9">
    <source>
        <dbReference type="Proteomes" id="UP000051439"/>
    </source>
</evidence>
<feature type="coiled-coil region" evidence="6">
    <location>
        <begin position="113"/>
        <end position="215"/>
    </location>
</feature>
<dbReference type="Pfam" id="PF06160">
    <property type="entry name" value="EzrA"/>
    <property type="match status" value="1"/>
</dbReference>
<keyword evidence="6" id="KW-0131">Cell cycle</keyword>
<comment type="caution">
    <text evidence="8">The sequence shown here is derived from an EMBL/GenBank/DDBJ whole genome shotgun (WGS) entry which is preliminary data.</text>
</comment>
<evidence type="ECO:0000256" key="7">
    <source>
        <dbReference type="SAM" id="Phobius"/>
    </source>
</evidence>
<evidence type="ECO:0000256" key="3">
    <source>
        <dbReference type="ARBA" id="ARBA00023054"/>
    </source>
</evidence>
<keyword evidence="6" id="KW-0132">Cell division</keyword>
<dbReference type="PATRIC" id="fig|1423766.4.peg.563"/>
<dbReference type="GO" id="GO:0005940">
    <property type="term" value="C:septin ring"/>
    <property type="evidence" value="ECO:0007669"/>
    <property type="project" value="InterPro"/>
</dbReference>
<dbReference type="AlphaFoldDB" id="A0A0R1NU26"/>
<keyword evidence="2 6" id="KW-1133">Transmembrane helix</keyword>
<dbReference type="GO" id="GO:0000921">
    <property type="term" value="P:septin ring assembly"/>
    <property type="evidence" value="ECO:0007669"/>
    <property type="project" value="InterPro"/>
</dbReference>
<protein>
    <recommendedName>
        <fullName evidence="6">Septation ring formation regulator EzrA</fullName>
    </recommendedName>
</protein>
<evidence type="ECO:0000256" key="2">
    <source>
        <dbReference type="ARBA" id="ARBA00022989"/>
    </source>
</evidence>